<feature type="compositionally biased region" description="Pro residues" evidence="2">
    <location>
        <begin position="676"/>
        <end position="692"/>
    </location>
</feature>
<dbReference type="InterPro" id="IPR000008">
    <property type="entry name" value="C2_dom"/>
</dbReference>
<dbReference type="InterPro" id="IPR035892">
    <property type="entry name" value="C2_domain_sf"/>
</dbReference>
<evidence type="ECO:0000259" key="4">
    <source>
        <dbReference type="PROSITE" id="PS50004"/>
    </source>
</evidence>
<dbReference type="PROSITE" id="PS50004">
    <property type="entry name" value="C2"/>
    <property type="match status" value="3"/>
</dbReference>
<dbReference type="InterPro" id="IPR047257">
    <property type="entry name" value="C2B_MCTP_PRT_plant"/>
</dbReference>
<dbReference type="CDD" id="cd04022">
    <property type="entry name" value="C2A_MCTP_PRT_plant"/>
    <property type="match status" value="1"/>
</dbReference>
<dbReference type="SUPFAM" id="SSF49562">
    <property type="entry name" value="C2 domain (Calcium/lipid-binding domain, CaLB)"/>
    <property type="match status" value="3"/>
</dbReference>
<accession>A0A1D1Z686</accession>
<dbReference type="CDD" id="cd08378">
    <property type="entry name" value="C2B_MCTP_PRT_plant"/>
    <property type="match status" value="1"/>
</dbReference>
<feature type="region of interest" description="Disordered" evidence="2">
    <location>
        <begin position="228"/>
        <end position="298"/>
    </location>
</feature>
<feature type="domain" description="C2" evidence="4">
    <location>
        <begin position="460"/>
        <end position="587"/>
    </location>
</feature>
<name>A0A1D1Z686_9ARAE</name>
<feature type="domain" description="C2" evidence="4">
    <location>
        <begin position="19"/>
        <end position="146"/>
    </location>
</feature>
<dbReference type="Pfam" id="PF00168">
    <property type="entry name" value="C2"/>
    <property type="match status" value="3"/>
</dbReference>
<feature type="compositionally biased region" description="Pro residues" evidence="2">
    <location>
        <begin position="233"/>
        <end position="267"/>
    </location>
</feature>
<dbReference type="SMART" id="SM00239">
    <property type="entry name" value="C2"/>
    <property type="match status" value="3"/>
</dbReference>
<evidence type="ECO:0000256" key="2">
    <source>
        <dbReference type="SAM" id="MobiDB-lite"/>
    </source>
</evidence>
<feature type="compositionally biased region" description="Low complexity" evidence="2">
    <location>
        <begin position="787"/>
        <end position="814"/>
    </location>
</feature>
<proteinExistence type="predicted"/>
<protein>
    <submittedName>
        <fullName evidence="5">C2 and GRAM domain-containing protein At1g03370</fullName>
    </submittedName>
</protein>
<feature type="compositionally biased region" description="Basic and acidic residues" evidence="2">
    <location>
        <begin position="742"/>
        <end position="760"/>
    </location>
</feature>
<reference evidence="5" key="1">
    <citation type="submission" date="2015-07" db="EMBL/GenBank/DDBJ databases">
        <title>Transcriptome Assembly of Anthurium amnicola.</title>
        <authorList>
            <person name="Suzuki J."/>
        </authorList>
    </citation>
    <scope>NUCLEOTIDE SEQUENCE</scope>
</reference>
<evidence type="ECO:0000256" key="1">
    <source>
        <dbReference type="SAM" id="Coils"/>
    </source>
</evidence>
<dbReference type="Gene3D" id="2.60.40.150">
    <property type="entry name" value="C2 domain"/>
    <property type="match status" value="3"/>
</dbReference>
<feature type="compositionally biased region" description="Basic and acidic residues" evidence="2">
    <location>
        <begin position="176"/>
        <end position="187"/>
    </location>
</feature>
<feature type="region of interest" description="Disordered" evidence="2">
    <location>
        <begin position="717"/>
        <end position="860"/>
    </location>
</feature>
<feature type="chain" id="PRO_5008900749" evidence="3">
    <location>
        <begin position="21"/>
        <end position="1313"/>
    </location>
</feature>
<sequence length="1313" mass="145631">SPSPSFFSFLLSSISSFTASGHKYDDSMTVPPHAVRKLAVEVVDARDLLPKDGQGSCSPYVVVEFDGQRKRTKTALRSLNPEWREKLEFLVSDPAAMEAEELDVEVYNDKRMGGSSVGGARKNHFLGRVRIYGSQFARKGEEGLIYFPLEKKSLLTWVRGDIGLKIYYYDDVPQGEDNKKPPEHPDQQQDPQQPPPPVEEKKEPLPAEIPLPTETANETQEPPPVPVLVVEEVPPPEPSPAQLPPRPPVNPPHPPVEEPQPEVVPPPEVKRMQTSASSDKARISRRTNGGGDHFAPRVIPGGRFSSSCMETAERVAAAYDLVEPMQFLFVKVVKARGLRASENPYVKVRSGVHDRRTRPARDNTGNPEWNQVFSFSHAKPEPTLEISVWDGGQAEAFLGGIRFDLSDVPVRDQPDGPLAPQWYRLEGADERNPTAPVTGDIMLSVWIGTQADEAFPESWNADAPYVSYTRSKVYQSPKLWYLRVCVIEAQDLHVPGSSPSTPVDVRVKVQLGFQSSRTRRSMPNGNSTSFSWHEDLLFVVADPLDDQLLVLVEDRSTKEASLLGHAMVALATVEQRLDERPLPSKWFNLEGGGGGGGGGEPYPYSSSPVAPSPYYNYMRHSSAIPAMVYEAPYPAYGYMPPPYGARDGYFGVPMGSPSAGDASSYYYYGQPMSPQMAPPAPPQPPPPPPPPEGSAWDFLNPFEAYEQIYSNYRLGSVLSSPNSSEVREQEGIPDLEEETEPEPMRELAKEKKVVSEDSGKQDPGPSSSKSVPVHEKNATEFEEKGSKGSSEGSNLEGSGECSTFGDSGDGSASKSSERVNKTGTPGDGIEEDSRKKEVSFEVETSLPTEESGPALEAALSTEGTRDVTEVTKEIKEQFKLAASCGSEVSAMLEVGKRHYRSRNAVSKVISSRILDSLPMLAYSCPLFKREHRLTAHSLKIAKVPYENSGNSLGMRSGNLSSTLDKLSVWEKKLYKEVKDEEKLRVMYEKQCKRLKFLDDNGAESYKIDATQASVRKLLTKIDISIKSIDVISSRIHKLRDEELQPQLIELVRGLIKMWKYMLGCHQKQFIAIVESKSRNLMAKTSIQRGSVVKVTKELELELLNWLSCFKEWVSIQKVYFGTLNEWLQKCLYVEPEVTADGVPPYSPGKIGAPAAFIICNDWCEAMEKISKDEVTTAVQNFAEGMHVLWESQDEEQRQKLKAEYLSTDFARRVRSLQNETGLPGLQDGSNKTVVSISEIRGAPLDGQMVALESMRKRLEEERAKHEEVVKQINEAACTSLRRGLVPVFHALGNFTLETLKAYEKIRIPEASGT</sequence>
<keyword evidence="1" id="KW-0175">Coiled coil</keyword>
<feature type="region of interest" description="Disordered" evidence="2">
    <location>
        <begin position="173"/>
        <end position="204"/>
    </location>
</feature>
<dbReference type="PANTHER" id="PTHR21450:SF2">
    <property type="entry name" value="FAMILY PROTEIN, PUTATIVE (DUF630 AND DUF632)-RELATED"/>
    <property type="match status" value="1"/>
</dbReference>
<feature type="coiled-coil region" evidence="1">
    <location>
        <begin position="1244"/>
        <end position="1278"/>
    </location>
</feature>
<feature type="compositionally biased region" description="Acidic residues" evidence="2">
    <location>
        <begin position="731"/>
        <end position="741"/>
    </location>
</feature>
<dbReference type="PANTHER" id="PTHR21450">
    <property type="entry name" value="PROTEIN ALTERED PHOSPHATE STARVATION RESPONSE 1"/>
    <property type="match status" value="1"/>
</dbReference>
<evidence type="ECO:0000313" key="5">
    <source>
        <dbReference type="EMBL" id="JAT62418.1"/>
    </source>
</evidence>
<dbReference type="EMBL" id="GDJX01005518">
    <property type="protein sequence ID" value="JAT62418.1"/>
    <property type="molecule type" value="Transcribed_RNA"/>
</dbReference>
<dbReference type="Pfam" id="PF04782">
    <property type="entry name" value="DUF632"/>
    <property type="match status" value="1"/>
</dbReference>
<feature type="domain" description="C2" evidence="4">
    <location>
        <begin position="309"/>
        <end position="423"/>
    </location>
</feature>
<keyword evidence="3" id="KW-0732">Signal</keyword>
<organism evidence="5">
    <name type="scientific">Anthurium amnicola</name>
    <dbReference type="NCBI Taxonomy" id="1678845"/>
    <lineage>
        <taxon>Eukaryota</taxon>
        <taxon>Viridiplantae</taxon>
        <taxon>Streptophyta</taxon>
        <taxon>Embryophyta</taxon>
        <taxon>Tracheophyta</taxon>
        <taxon>Spermatophyta</taxon>
        <taxon>Magnoliopsida</taxon>
        <taxon>Liliopsida</taxon>
        <taxon>Araceae</taxon>
        <taxon>Pothoideae</taxon>
        <taxon>Potheae</taxon>
        <taxon>Anthurium</taxon>
    </lineage>
</organism>
<evidence type="ECO:0000256" key="3">
    <source>
        <dbReference type="SAM" id="SignalP"/>
    </source>
</evidence>
<gene>
    <name evidence="5" type="primary">At1g03370_17</name>
    <name evidence="5" type="ORF">g.105600</name>
</gene>
<feature type="compositionally biased region" description="Basic and acidic residues" evidence="2">
    <location>
        <begin position="772"/>
        <end position="786"/>
    </location>
</feature>
<feature type="signal peptide" evidence="3">
    <location>
        <begin position="1"/>
        <end position="20"/>
    </location>
</feature>
<feature type="region of interest" description="Disordered" evidence="2">
    <location>
        <begin position="674"/>
        <end position="697"/>
    </location>
</feature>
<dbReference type="InterPro" id="IPR006867">
    <property type="entry name" value="DUF632"/>
</dbReference>
<feature type="non-terminal residue" evidence="5">
    <location>
        <position position="1"/>
    </location>
</feature>